<dbReference type="Proteomes" id="UP000811609">
    <property type="component" value="Chromosome 13"/>
</dbReference>
<keyword evidence="1" id="KW-0808">Transferase</keyword>
<keyword evidence="7" id="KW-1185">Reference proteome</keyword>
<feature type="domain" description="Protein kinase" evidence="5">
    <location>
        <begin position="330"/>
        <end position="520"/>
    </location>
</feature>
<reference evidence="6" key="1">
    <citation type="submission" date="2020-12" db="EMBL/GenBank/DDBJ databases">
        <title>WGS assembly of Carya illinoinensis cv. Pawnee.</title>
        <authorList>
            <person name="Platts A."/>
            <person name="Shu S."/>
            <person name="Wright S."/>
            <person name="Barry K."/>
            <person name="Edger P."/>
            <person name="Pires J.C."/>
            <person name="Schmutz J."/>
        </authorList>
    </citation>
    <scope>NUCLEOTIDE SEQUENCE</scope>
    <source>
        <tissue evidence="6">Leaf</tissue>
    </source>
</reference>
<dbReference type="AlphaFoldDB" id="A0A8T1NKZ3"/>
<feature type="compositionally biased region" description="Polar residues" evidence="4">
    <location>
        <begin position="236"/>
        <end position="285"/>
    </location>
</feature>
<sequence length="520" mass="58200">MSTEVQRVVVIQDASKDVSLTALRWALKGLSLNPGDVIPLLFFTSWNNDKIGFKTKVDETNQIIVQQLVAGKNEEYRSNVEIMKISDEYEARMIEFYIDVHAGPCPKVVAVKAARKLRATWVILDRQMKQNKKYFMEKLSCGISRMKSDNSVQLLRGPKAMGVGDSTPSNTESSSAGVVHVPYNEMVQGSSDEERPPNIFNIQLVQTFTHSHMLKSKFIHDEPSYGLDKGHCPDGCQQQEEGNTTATEQRTGGERSPQSISANRESSPKETSNLGSPDEQQNNKSGWTEECLMEEEFPNSVCSICQNRRPKIGWKREFTYSELHAATVGFSQKNFLSEGGFGSVYRGVMDGLKIAVKQHKSASLQGEKEFKSEVRVLSKVRHKNLIKLLGSCSEGSHRLLVYEYICHGSLGQHLSRHSRKPISWDKRIKIAMGVAQGLQYLHKNKVIHRDMRPNNILITHDYEALLGDFGLARTQHEDSNNSLETMVGTLGYLASEYAECGKASTKTGGSIAANYRDEDN</sequence>
<dbReference type="PROSITE" id="PS00109">
    <property type="entry name" value="PROTEIN_KINASE_TYR"/>
    <property type="match status" value="1"/>
</dbReference>
<dbReference type="Pfam" id="PF07714">
    <property type="entry name" value="PK_Tyr_Ser-Thr"/>
    <property type="match status" value="1"/>
</dbReference>
<comment type="caution">
    <text evidence="6">The sequence shown here is derived from an EMBL/GenBank/DDBJ whole genome shotgun (WGS) entry which is preliminary data.</text>
</comment>
<evidence type="ECO:0000256" key="4">
    <source>
        <dbReference type="SAM" id="MobiDB-lite"/>
    </source>
</evidence>
<evidence type="ECO:0000256" key="3">
    <source>
        <dbReference type="ARBA" id="ARBA00022840"/>
    </source>
</evidence>
<keyword evidence="2" id="KW-0547">Nucleotide-binding</keyword>
<proteinExistence type="predicted"/>
<dbReference type="InterPro" id="IPR001245">
    <property type="entry name" value="Ser-Thr/Tyr_kinase_cat_dom"/>
</dbReference>
<dbReference type="GO" id="GO:0005524">
    <property type="term" value="F:ATP binding"/>
    <property type="evidence" value="ECO:0007669"/>
    <property type="project" value="UniProtKB-KW"/>
</dbReference>
<name>A0A8T1NKZ3_CARIL</name>
<evidence type="ECO:0000259" key="5">
    <source>
        <dbReference type="PROSITE" id="PS50011"/>
    </source>
</evidence>
<feature type="region of interest" description="Disordered" evidence="4">
    <location>
        <begin position="229"/>
        <end position="285"/>
    </location>
</feature>
<evidence type="ECO:0000256" key="1">
    <source>
        <dbReference type="ARBA" id="ARBA00022527"/>
    </source>
</evidence>
<dbReference type="GO" id="GO:0004674">
    <property type="term" value="F:protein serine/threonine kinase activity"/>
    <property type="evidence" value="ECO:0007669"/>
    <property type="project" value="UniProtKB-KW"/>
</dbReference>
<dbReference type="InterPro" id="IPR000719">
    <property type="entry name" value="Prot_kinase_dom"/>
</dbReference>
<keyword evidence="1" id="KW-0418">Kinase</keyword>
<organism evidence="6 7">
    <name type="scientific">Carya illinoinensis</name>
    <name type="common">Pecan</name>
    <dbReference type="NCBI Taxonomy" id="32201"/>
    <lineage>
        <taxon>Eukaryota</taxon>
        <taxon>Viridiplantae</taxon>
        <taxon>Streptophyta</taxon>
        <taxon>Embryophyta</taxon>
        <taxon>Tracheophyta</taxon>
        <taxon>Spermatophyta</taxon>
        <taxon>Magnoliopsida</taxon>
        <taxon>eudicotyledons</taxon>
        <taxon>Gunneridae</taxon>
        <taxon>Pentapetalae</taxon>
        <taxon>rosids</taxon>
        <taxon>fabids</taxon>
        <taxon>Fagales</taxon>
        <taxon>Juglandaceae</taxon>
        <taxon>Carya</taxon>
    </lineage>
</organism>
<evidence type="ECO:0000313" key="7">
    <source>
        <dbReference type="Proteomes" id="UP000811609"/>
    </source>
</evidence>
<dbReference type="InterPro" id="IPR008266">
    <property type="entry name" value="Tyr_kinase_AS"/>
</dbReference>
<accession>A0A8T1NKZ3</accession>
<dbReference type="EMBL" id="CM031821">
    <property type="protein sequence ID" value="KAG6630441.1"/>
    <property type="molecule type" value="Genomic_DNA"/>
</dbReference>
<keyword evidence="3" id="KW-0067">ATP-binding</keyword>
<dbReference type="PROSITE" id="PS50011">
    <property type="entry name" value="PROTEIN_KINASE_DOM"/>
    <property type="match status" value="1"/>
</dbReference>
<evidence type="ECO:0000313" key="6">
    <source>
        <dbReference type="EMBL" id="KAG6630441.1"/>
    </source>
</evidence>
<evidence type="ECO:0000256" key="2">
    <source>
        <dbReference type="ARBA" id="ARBA00022741"/>
    </source>
</evidence>
<gene>
    <name evidence="6" type="ORF">CIPAW_13G018100</name>
</gene>
<dbReference type="FunFam" id="3.30.200.20:FF:000604">
    <property type="entry name" value="Proline-rich receptor-like protein kinase PERK8"/>
    <property type="match status" value="1"/>
</dbReference>
<protein>
    <recommendedName>
        <fullName evidence="5">Protein kinase domain-containing protein</fullName>
    </recommendedName>
</protein>
<dbReference type="PANTHER" id="PTHR47989:SF8">
    <property type="entry name" value="INACTIVE PROTEIN KINASE SELMODRAFT_444075-LIKE"/>
    <property type="match status" value="1"/>
</dbReference>
<keyword evidence="1" id="KW-0723">Serine/threonine-protein kinase</keyword>
<dbReference type="PANTHER" id="PTHR47989">
    <property type="entry name" value="OS01G0750732 PROTEIN"/>
    <property type="match status" value="1"/>
</dbReference>